<dbReference type="OrthoDB" id="6505174at2759"/>
<protein>
    <submittedName>
        <fullName evidence="4">Peroxidase-like</fullName>
    </submittedName>
</protein>
<dbReference type="PANTHER" id="PTHR11475">
    <property type="entry name" value="OXIDASE/PEROXIDASE"/>
    <property type="match status" value="1"/>
</dbReference>
<dbReference type="PANTHER" id="PTHR11475:SF143">
    <property type="entry name" value="PUTATIVE-RELATED"/>
    <property type="match status" value="1"/>
</dbReference>
<sequence>MIRLLFVVFLASLVACTVLDEDLGGLDLENLLPRDDENVAAYSNDRNPDSLLSEFNGGCSRPSADEDKGRNPDVFLGQFNSAKRSPENKRNLEMYLRKLEETDQPLTKMLSAKDLEQRILQIREALGERQACDSASPGYRTIDGTCNNIGKREQGSAGATMKRLMDNAYDDGLSQPRTTSVNGGPLPSPRKVSLAVFNNARTMVKNFTQVGMHLAQLANHDIAGINCAGCAAKGECFPILIDDNDPVFGAKQDCFNFRRSIYQADSSGVRQQINFVTSYLDASFAYGSDDTTAAQLTGDFGSLKHLTDTKTGRELLPPDKALERCAGVNETAGIYCGKSGDRRTATQPGLTALHTLFLREHNRIAKEFRQLNPSLGADDVYQKARKILGAVWQHIIYNEYLPLVVGEDQYRSKNLSPNAPYAYDPAVDASVANEFAAAAFRFGHSQVPFHLTRANKRYMRKTVPQINMAEAFFNATFMFDESIDDGAVDSVLRGMTLQSMYKVDRRYSDALTNNLFGDPAVQGDGFDLESLDIQRGRDHGIPSYTTIRKDFCGLSEISSFQDLVDEEVMLNMDARSLKKIYGDDGVQDVDAIVGLVLENHLPNTLVGPTVSCIVADQFHRLKFGDRFFYQNPDQFTQAQIDEIKKATMARVMCDNLEAIQKIQPGVFIKPFNFQPPVSDGGEEVNARQWEMRYDSFYEYSRSGTWPHKRATVLDGLDNSRVECASDKIPVVDLSKFI</sequence>
<dbReference type="GO" id="GO:0020037">
    <property type="term" value="F:heme binding"/>
    <property type="evidence" value="ECO:0007669"/>
    <property type="project" value="InterPro"/>
</dbReference>
<dbReference type="InterPro" id="IPR019791">
    <property type="entry name" value="Haem_peroxidase_animal"/>
</dbReference>
<dbReference type="PROSITE" id="PS51257">
    <property type="entry name" value="PROKAR_LIPOPROTEIN"/>
    <property type="match status" value="1"/>
</dbReference>
<keyword evidence="2" id="KW-0732">Signal</keyword>
<dbReference type="KEGG" id="aplc:110976213"/>
<keyword evidence="3" id="KW-1185">Reference proteome</keyword>
<dbReference type="Proteomes" id="UP000694845">
    <property type="component" value="Unplaced"/>
</dbReference>
<proteinExistence type="predicted"/>
<dbReference type="CDD" id="cd09823">
    <property type="entry name" value="peroxinectin_like"/>
    <property type="match status" value="1"/>
</dbReference>
<keyword evidence="1" id="KW-0408">Iron</keyword>
<dbReference type="GO" id="GO:0046872">
    <property type="term" value="F:metal ion binding"/>
    <property type="evidence" value="ECO:0007669"/>
    <property type="project" value="UniProtKB-KW"/>
</dbReference>
<organism evidence="3 4">
    <name type="scientific">Acanthaster planci</name>
    <name type="common">Crown-of-thorns starfish</name>
    <dbReference type="NCBI Taxonomy" id="133434"/>
    <lineage>
        <taxon>Eukaryota</taxon>
        <taxon>Metazoa</taxon>
        <taxon>Echinodermata</taxon>
        <taxon>Eleutherozoa</taxon>
        <taxon>Asterozoa</taxon>
        <taxon>Asteroidea</taxon>
        <taxon>Valvatacea</taxon>
        <taxon>Valvatida</taxon>
        <taxon>Acanthasteridae</taxon>
        <taxon>Acanthaster</taxon>
    </lineage>
</organism>
<keyword evidence="1" id="KW-0349">Heme</keyword>
<feature type="binding site" description="axial binding residue" evidence="1">
    <location>
        <position position="444"/>
    </location>
    <ligand>
        <name>heme b</name>
        <dbReference type="ChEBI" id="CHEBI:60344"/>
    </ligand>
    <ligandPart>
        <name>Fe</name>
        <dbReference type="ChEBI" id="CHEBI:18248"/>
    </ligandPart>
</feature>
<name>A0A8B7XVU3_ACAPL</name>
<dbReference type="Pfam" id="PF03098">
    <property type="entry name" value="An_peroxidase"/>
    <property type="match status" value="1"/>
</dbReference>
<gene>
    <name evidence="4" type="primary">LOC110976213</name>
</gene>
<dbReference type="AlphaFoldDB" id="A0A8B7XVU3"/>
<evidence type="ECO:0000256" key="2">
    <source>
        <dbReference type="SAM" id="SignalP"/>
    </source>
</evidence>
<feature type="signal peptide" evidence="2">
    <location>
        <begin position="1"/>
        <end position="16"/>
    </location>
</feature>
<dbReference type="RefSeq" id="XP_022084988.1">
    <property type="nucleotide sequence ID" value="XM_022229296.1"/>
</dbReference>
<dbReference type="PRINTS" id="PR00457">
    <property type="entry name" value="ANPEROXIDASE"/>
</dbReference>
<keyword evidence="1" id="KW-0479">Metal-binding</keyword>
<dbReference type="PROSITE" id="PS50292">
    <property type="entry name" value="PEROXIDASE_3"/>
    <property type="match status" value="1"/>
</dbReference>
<dbReference type="GO" id="GO:0004601">
    <property type="term" value="F:peroxidase activity"/>
    <property type="evidence" value="ECO:0007669"/>
    <property type="project" value="InterPro"/>
</dbReference>
<evidence type="ECO:0000256" key="1">
    <source>
        <dbReference type="PIRSR" id="PIRSR619791-2"/>
    </source>
</evidence>
<reference evidence="4" key="1">
    <citation type="submission" date="2025-08" db="UniProtKB">
        <authorList>
            <consortium name="RefSeq"/>
        </authorList>
    </citation>
    <scope>IDENTIFICATION</scope>
</reference>
<dbReference type="SUPFAM" id="SSF48113">
    <property type="entry name" value="Heme-dependent peroxidases"/>
    <property type="match status" value="1"/>
</dbReference>
<dbReference type="Gene3D" id="1.10.640.10">
    <property type="entry name" value="Haem peroxidase domain superfamily, animal type"/>
    <property type="match status" value="1"/>
</dbReference>
<evidence type="ECO:0000313" key="3">
    <source>
        <dbReference type="Proteomes" id="UP000694845"/>
    </source>
</evidence>
<dbReference type="GeneID" id="110976213"/>
<dbReference type="InterPro" id="IPR037120">
    <property type="entry name" value="Haem_peroxidase_sf_animal"/>
</dbReference>
<accession>A0A8B7XVU3</accession>
<dbReference type="GO" id="GO:0006979">
    <property type="term" value="P:response to oxidative stress"/>
    <property type="evidence" value="ECO:0007669"/>
    <property type="project" value="InterPro"/>
</dbReference>
<dbReference type="InterPro" id="IPR010255">
    <property type="entry name" value="Haem_peroxidase_sf"/>
</dbReference>
<dbReference type="OMA" id="TWPHKRA"/>
<feature type="chain" id="PRO_5034279059" evidence="2">
    <location>
        <begin position="17"/>
        <end position="737"/>
    </location>
</feature>
<evidence type="ECO:0000313" key="4">
    <source>
        <dbReference type="RefSeq" id="XP_022084988.1"/>
    </source>
</evidence>